<dbReference type="PROSITE" id="PS50802">
    <property type="entry name" value="OTU"/>
    <property type="match status" value="1"/>
</dbReference>
<dbReference type="Gene3D" id="3.90.70.80">
    <property type="match status" value="1"/>
</dbReference>
<evidence type="ECO:0000256" key="2">
    <source>
        <dbReference type="ARBA" id="ARBA00022803"/>
    </source>
</evidence>
<gene>
    <name evidence="6" type="ORF">ABEB36_012952</name>
</gene>
<dbReference type="InterPro" id="IPR011990">
    <property type="entry name" value="TPR-like_helical_dom_sf"/>
</dbReference>
<keyword evidence="2" id="KW-0802">TPR repeat</keyword>
<dbReference type="InterPro" id="IPR003323">
    <property type="entry name" value="OTU_dom"/>
</dbReference>
<reference evidence="6 7" key="1">
    <citation type="submission" date="2024-05" db="EMBL/GenBank/DDBJ databases">
        <title>Genetic variation in Jamaican populations of the coffee berry borer (Hypothenemus hampei).</title>
        <authorList>
            <person name="Errbii M."/>
            <person name="Myrie A."/>
        </authorList>
    </citation>
    <scope>NUCLEOTIDE SEQUENCE [LARGE SCALE GENOMIC DNA]</scope>
    <source>
        <strain evidence="6">JA-Hopewell-2020-01-JO</strain>
        <tissue evidence="6">Whole body</tissue>
    </source>
</reference>
<keyword evidence="7" id="KW-1185">Reference proteome</keyword>
<sequence>MHMMYKKSDELPGTSSCQVNNTSRVERSNDNWRHNQQAYFQQIDVPADKNCLFLAVSLAYLIPVQDDDFLFQERYKILFGRCTILRNLICDYMDYVQNLLQNYNPFLDETINNNRIIRTIIDSFRNQVVTYIERKKSTFKLFIVSDFDEYLKKMRDCSICGGEPEIRAMSEMLKANITVFGTIENTEYNNGDIQIRLFHVNCPGIDEERNHYNYGLEQSVVDHMVINNIENNELSLGRKAVEAIAKIKWYGSKVMFKVTSLSEIIDSQLLNHYQTELEKSANEEKLLAVMIDLNNFNWVTLVIHYKDSQFHGYYVDYHGQKLRYSLKNAWNQNSNDKVKDIIDCTIKRKKEIRKCESGMFAFKDAESIIKEQLNNKVIDVQKIKKKFTYETYYLVGRLKRDRKNFAEKLKEKVKMEVKIRVCSKILQQLEKIRKFSYENVNIFLYFLETITLEDSSQFGKDYSDKFKEEIFGSENSSLVKTIRNLLFMHSDYNRAIEGNTLHQEMMKLLKKDISCKNFFQKLKDYMCQVSSNLETNDNKQLNVLEDFLKTQREIEEMHKNKTFGYVINDDQICKKLRKLFKNCIKKTGNKLNAGQEDEIMFILTANIIPNLIPIYPELQDTLSTKSQSKLSCKVLNKIRKFRSEFLHNFHTYGEDPLGKNFILKEGIRELLDYFFKYSLSEKAYKKFKNPSSLEQELKYLLRNTQQDFKKNFKLNSDVEPAALKLVGSKPELSCVVKYLKLMSVIDNESVTKERERKRKISKNQVICRELKNVDRKRIYIEFEKLEKALNENDLNKLIKDLKTYLETECNIWIPKCYLKKMFEYYLKDSSPSQFEEIFYNDICALISFKENYKLPIQKVIEMYDRLAEGEKISNLLYELKLSSQDNSSIIDRLYHLRSITNRFIDLSLYFNITNDKNNKIDVVVDAVKVTGNLLEMFDSHVLYPFLSASEEVIFSDDIFLEYLLNKEISITSNFLTELLKISYMTPYIAKLVLGNKLTPTPQEFSVIIKNLLEKDSEYLKELLDGVSNEKFEIYQQICNQINKDNIRSIYSLFKDPKHISKIFEALNNGAKEKTEILTQEAFKLLKLAFNDLYNNEEYDLILSLWRYSSVYCLKSASLSRDSSNLDILQIQRIVARVKNNMGSYNDALNIFKSLKEQLFEATESDKVNLFLVVSSDIAYTNHLIGKYENSYKEHKALYNNMMEQLQITGHESEFSYEIYKEIILKSKKYQILLLDSKYLDIVTIKSDMAYQLVLLASQKFQFLPPKRSQDYKTKFEEILKYFQDALKLYEVIYEIKLTVPAPRQNIVLTINDIRVVNKWLADLKSLSFENEDMLNEAINHYNKALEMSAMALQMLKKKLRQTHSTNSQTMQDISRMLHNIAYMNAKLGDLKRLGNPNEALEHHNTALGLYENIFNIQKMTLGEEHKYVLNVMDNIAQTNNKLAELKLQDKREEALQHYKVAFKMYEDVLEIQIRILGKKNSKIKKTRRSLKKTIDWMNKLYQIQNPYGTCPSIDQLPVSIGTVDDNHETCLSDVTVALQMMCPNGSSEHVKSWSLLFNSNFRVQNDRFDDLNYSQTTKR</sequence>
<evidence type="ECO:0000256" key="3">
    <source>
        <dbReference type="SAM" id="Coils"/>
    </source>
</evidence>
<keyword evidence="1" id="KW-0677">Repeat</keyword>
<dbReference type="CDD" id="cd22744">
    <property type="entry name" value="OTU"/>
    <property type="match status" value="1"/>
</dbReference>
<evidence type="ECO:0000256" key="1">
    <source>
        <dbReference type="ARBA" id="ARBA00022737"/>
    </source>
</evidence>
<dbReference type="PANTHER" id="PTHR45641">
    <property type="entry name" value="TETRATRICOPEPTIDE REPEAT PROTEIN (AFU_ORTHOLOGUE AFUA_6G03870)"/>
    <property type="match status" value="1"/>
</dbReference>
<feature type="domain" description="OTU" evidence="5">
    <location>
        <begin position="40"/>
        <end position="218"/>
    </location>
</feature>
<comment type="caution">
    <text evidence="6">The sequence shown here is derived from an EMBL/GenBank/DDBJ whole genome shotgun (WGS) entry which is preliminary data.</text>
</comment>
<evidence type="ECO:0000259" key="5">
    <source>
        <dbReference type="PROSITE" id="PS50802"/>
    </source>
</evidence>
<dbReference type="EMBL" id="JBDJPC010000010">
    <property type="protein sequence ID" value="KAL1490222.1"/>
    <property type="molecule type" value="Genomic_DNA"/>
</dbReference>
<name>A0ABD1E6B1_HYPHA</name>
<dbReference type="SUPFAM" id="SSF54001">
    <property type="entry name" value="Cysteine proteinases"/>
    <property type="match status" value="1"/>
</dbReference>
<accession>A0ABD1E6B1</accession>
<keyword evidence="3" id="KW-0175">Coiled coil</keyword>
<dbReference type="SUPFAM" id="SSF48452">
    <property type="entry name" value="TPR-like"/>
    <property type="match status" value="1"/>
</dbReference>
<protein>
    <recommendedName>
        <fullName evidence="5">OTU domain-containing protein</fullName>
    </recommendedName>
</protein>
<feature type="region of interest" description="Disordered" evidence="4">
    <location>
        <begin position="1"/>
        <end position="20"/>
    </location>
</feature>
<feature type="coiled-coil region" evidence="3">
    <location>
        <begin position="1428"/>
        <end position="1455"/>
    </location>
</feature>
<evidence type="ECO:0000313" key="7">
    <source>
        <dbReference type="Proteomes" id="UP001566132"/>
    </source>
</evidence>
<dbReference type="InterPro" id="IPR038765">
    <property type="entry name" value="Papain-like_cys_pep_sf"/>
</dbReference>
<proteinExistence type="predicted"/>
<evidence type="ECO:0000256" key="4">
    <source>
        <dbReference type="SAM" id="MobiDB-lite"/>
    </source>
</evidence>
<evidence type="ECO:0000313" key="6">
    <source>
        <dbReference type="EMBL" id="KAL1490222.1"/>
    </source>
</evidence>
<dbReference type="Pfam" id="PF02338">
    <property type="entry name" value="OTU"/>
    <property type="match status" value="1"/>
</dbReference>
<organism evidence="6 7">
    <name type="scientific">Hypothenemus hampei</name>
    <name type="common">Coffee berry borer</name>
    <dbReference type="NCBI Taxonomy" id="57062"/>
    <lineage>
        <taxon>Eukaryota</taxon>
        <taxon>Metazoa</taxon>
        <taxon>Ecdysozoa</taxon>
        <taxon>Arthropoda</taxon>
        <taxon>Hexapoda</taxon>
        <taxon>Insecta</taxon>
        <taxon>Pterygota</taxon>
        <taxon>Neoptera</taxon>
        <taxon>Endopterygota</taxon>
        <taxon>Coleoptera</taxon>
        <taxon>Polyphaga</taxon>
        <taxon>Cucujiformia</taxon>
        <taxon>Curculionidae</taxon>
        <taxon>Scolytinae</taxon>
        <taxon>Hypothenemus</taxon>
    </lineage>
</organism>
<dbReference type="Gene3D" id="1.25.40.10">
    <property type="entry name" value="Tetratricopeptide repeat domain"/>
    <property type="match status" value="1"/>
</dbReference>
<dbReference type="PANTHER" id="PTHR45641:SF19">
    <property type="entry name" value="NEPHROCYSTIN-3"/>
    <property type="match status" value="1"/>
</dbReference>
<dbReference type="Proteomes" id="UP001566132">
    <property type="component" value="Unassembled WGS sequence"/>
</dbReference>
<feature type="compositionally biased region" description="Basic and acidic residues" evidence="4">
    <location>
        <begin position="1"/>
        <end position="10"/>
    </location>
</feature>